<dbReference type="SUPFAM" id="SSF69255">
    <property type="entry name" value="gp5 N-terminal domain-like"/>
    <property type="match status" value="1"/>
</dbReference>
<dbReference type="Gene3D" id="2.40.50.230">
    <property type="entry name" value="Gp5 N-terminal domain"/>
    <property type="match status" value="1"/>
</dbReference>
<protein>
    <submittedName>
        <fullName evidence="2">Phage baseplate assembly protein V</fullName>
    </submittedName>
</protein>
<dbReference type="Proteomes" id="UP001528823">
    <property type="component" value="Unassembled WGS sequence"/>
</dbReference>
<dbReference type="InterPro" id="IPR006531">
    <property type="entry name" value="Gp5/Vgr_OB"/>
</dbReference>
<reference evidence="2 3" key="1">
    <citation type="submission" date="2022-11" db="EMBL/GenBank/DDBJ databases">
        <title>Spartinivicinus poritis sp. nov., isolated from scleractinian coral Porites lutea.</title>
        <authorList>
            <person name="Zhang G."/>
            <person name="Cai L."/>
            <person name="Wei Q."/>
        </authorList>
    </citation>
    <scope>NUCLEOTIDE SEQUENCE [LARGE SCALE GENOMIC DNA]</scope>
    <source>
        <strain evidence="2 3">A2-2</strain>
    </source>
</reference>
<dbReference type="RefSeq" id="WP_274688488.1">
    <property type="nucleotide sequence ID" value="NZ_JAPMOU010000009.1"/>
</dbReference>
<accession>A0ABT5U6Z2</accession>
<dbReference type="Pfam" id="PF04717">
    <property type="entry name" value="Phage_base_V"/>
    <property type="match status" value="1"/>
</dbReference>
<gene>
    <name evidence="2" type="ORF">ORQ98_09105</name>
</gene>
<sequence>MNTAVTFILKADGKDISRDVRLLSVTTRYELHAIPEIFIQLADGDPATGEFELSEKKELAPGKTVELSASFMGSKGKEATLFSGLVTGQRITVNRGLLALTVIGHGDLIKLVEPRLTQVFKEKSKDGDTLKTLLNSRKVKVTKVASTSVQHNQLAMVDQHIWAFTKARAEVNGLLIVPSPKGLTIDSPDNIKGTVHEIKIDDLLDAQLNVDTTSALNKIKVTAWNIKTQKDHPVAVGSAAKITGGNQTASSAAKAVEHPDWQTQSFSPLESGELKGWSAGEVLYRELDRYQGYLTLTGTGQFALGDKIKLLHFGSVFKGEYFISGLSHQIDQNGWRTTVHFGLPITRTGFFKKPSHSNQGVPGLLVGQVMPFKKDPDGLSRLQVKIPAFGTKNNIVWARLASPYASKDVGLFLPPNPNDEVILGWFGGEASDPVILGAMYNPKNKPPIALSEKNEKRGLIMVKDKLSWLFDEKEKTLTQVASDKVSVVLSEKEGVTINQDKNKLSVNKGMLVDSDKDITLKAKGKSIIKPGGDASIEAGGKCLIKASKTEVK</sequence>
<dbReference type="InterPro" id="IPR037026">
    <property type="entry name" value="Vgr_OB-fold_dom_sf"/>
</dbReference>
<proteinExistence type="predicted"/>
<keyword evidence="3" id="KW-1185">Reference proteome</keyword>
<comment type="caution">
    <text evidence="2">The sequence shown here is derived from an EMBL/GenBank/DDBJ whole genome shotgun (WGS) entry which is preliminary data.</text>
</comment>
<feature type="domain" description="Gp5/Type VI secretion system Vgr protein OB-fold" evidence="1">
    <location>
        <begin position="373"/>
        <end position="440"/>
    </location>
</feature>
<evidence type="ECO:0000313" key="2">
    <source>
        <dbReference type="EMBL" id="MDE1462129.1"/>
    </source>
</evidence>
<organism evidence="2 3">
    <name type="scientific">Spartinivicinus poritis</name>
    <dbReference type="NCBI Taxonomy" id="2994640"/>
    <lineage>
        <taxon>Bacteria</taxon>
        <taxon>Pseudomonadati</taxon>
        <taxon>Pseudomonadota</taxon>
        <taxon>Gammaproteobacteria</taxon>
        <taxon>Oceanospirillales</taxon>
        <taxon>Zooshikellaceae</taxon>
        <taxon>Spartinivicinus</taxon>
    </lineage>
</organism>
<name>A0ABT5U6Z2_9GAMM</name>
<evidence type="ECO:0000259" key="1">
    <source>
        <dbReference type="Pfam" id="PF04717"/>
    </source>
</evidence>
<dbReference type="EMBL" id="JAPMOU010000009">
    <property type="protein sequence ID" value="MDE1462129.1"/>
    <property type="molecule type" value="Genomic_DNA"/>
</dbReference>
<evidence type="ECO:0000313" key="3">
    <source>
        <dbReference type="Proteomes" id="UP001528823"/>
    </source>
</evidence>